<name>A0A2A2JZB6_9BILA</name>
<organism evidence="2 3">
    <name type="scientific">Diploscapter pachys</name>
    <dbReference type="NCBI Taxonomy" id="2018661"/>
    <lineage>
        <taxon>Eukaryota</taxon>
        <taxon>Metazoa</taxon>
        <taxon>Ecdysozoa</taxon>
        <taxon>Nematoda</taxon>
        <taxon>Chromadorea</taxon>
        <taxon>Rhabditida</taxon>
        <taxon>Rhabditina</taxon>
        <taxon>Rhabditomorpha</taxon>
        <taxon>Rhabditoidea</taxon>
        <taxon>Rhabditidae</taxon>
        <taxon>Diploscapter</taxon>
    </lineage>
</organism>
<protein>
    <recommendedName>
        <fullName evidence="1">HNH nuclease domain-containing protein</fullName>
    </recommendedName>
</protein>
<feature type="domain" description="HNH nuclease" evidence="1">
    <location>
        <begin position="173"/>
        <end position="225"/>
    </location>
</feature>
<gene>
    <name evidence="2" type="ORF">WR25_25606</name>
</gene>
<dbReference type="InterPro" id="IPR003615">
    <property type="entry name" value="HNH_nuc"/>
</dbReference>
<evidence type="ECO:0000313" key="3">
    <source>
        <dbReference type="Proteomes" id="UP000218231"/>
    </source>
</evidence>
<sequence>MGVGFLERLVNDPKIYNLGDPTVFVPVGRYSSTPGWCFLPWKGIEGEYRWGFKARTEVSDYLSVLSGLQAAFLTDESEAFWVIKNGKRARETQRRARWRDAGAKPNLLKPWGWLEVQFEKLESLGQDHLKGAALDLTATGFEGGEHFTVRPSRARNFQSYFSLATFALWGKRCAITGSALTLEAAHIKPVASCEADDPALTDPYNGIVLTASLHRLLDDGLFGFDPNGNVVVDPRLCKKEREIHQIATSHKVDFKLEAEKYLQYRIVGNIVGSKS</sequence>
<dbReference type="EMBL" id="LIAE01010009">
    <property type="protein sequence ID" value="PAV66994.1"/>
    <property type="molecule type" value="Genomic_DNA"/>
</dbReference>
<evidence type="ECO:0000313" key="2">
    <source>
        <dbReference type="EMBL" id="PAV66994.1"/>
    </source>
</evidence>
<dbReference type="Pfam" id="PF13391">
    <property type="entry name" value="HNH_2"/>
    <property type="match status" value="1"/>
</dbReference>
<dbReference type="AlphaFoldDB" id="A0A2A2JZB6"/>
<accession>A0A2A2JZB6</accession>
<keyword evidence="3" id="KW-1185">Reference proteome</keyword>
<proteinExistence type="predicted"/>
<comment type="caution">
    <text evidence="2">The sequence shown here is derived from an EMBL/GenBank/DDBJ whole genome shotgun (WGS) entry which is preliminary data.</text>
</comment>
<dbReference type="Proteomes" id="UP000218231">
    <property type="component" value="Unassembled WGS sequence"/>
</dbReference>
<reference evidence="2 3" key="1">
    <citation type="journal article" date="2017" name="Curr. Biol.">
        <title>Genome architecture and evolution of a unichromosomal asexual nematode.</title>
        <authorList>
            <person name="Fradin H."/>
            <person name="Zegar C."/>
            <person name="Gutwein M."/>
            <person name="Lucas J."/>
            <person name="Kovtun M."/>
            <person name="Corcoran D."/>
            <person name="Baugh L.R."/>
            <person name="Kiontke K."/>
            <person name="Gunsalus K."/>
            <person name="Fitch D.H."/>
            <person name="Piano F."/>
        </authorList>
    </citation>
    <scope>NUCLEOTIDE SEQUENCE [LARGE SCALE GENOMIC DNA]</scope>
    <source>
        <strain evidence="2">PF1309</strain>
    </source>
</reference>
<evidence type="ECO:0000259" key="1">
    <source>
        <dbReference type="Pfam" id="PF13391"/>
    </source>
</evidence>